<accession>A0A9D2M366</accession>
<keyword evidence="1" id="KW-0472">Membrane</keyword>
<name>A0A9D2M366_9FIRM</name>
<comment type="caution">
    <text evidence="2">The sequence shown here is derived from an EMBL/GenBank/DDBJ whole genome shotgun (WGS) entry which is preliminary data.</text>
</comment>
<feature type="transmembrane region" description="Helical" evidence="1">
    <location>
        <begin position="80"/>
        <end position="100"/>
    </location>
</feature>
<dbReference type="EMBL" id="DWYA01000054">
    <property type="protein sequence ID" value="HJB39984.1"/>
    <property type="molecule type" value="Genomic_DNA"/>
</dbReference>
<dbReference type="Pfam" id="PF04018">
    <property type="entry name" value="VCA0040-like"/>
    <property type="match status" value="1"/>
</dbReference>
<sequence length="295" mass="31088">MTSLLDILRGIVIGIANIIPGVSGGTMAVSMGIYDKLIGAVTGLFKHFKDSVKLLLPLAIGMAIGIVGFGFLLEYLLANFVLATCLTFVGLILGGLPILWARLNQSLQKKQRKTIGVGEVISFLALFAVSVGLPLLQGAEGAQRTLSADPVTMLVLFILGIVASATMVIPGVSGSMVLMVLGYYNSILSLLTDTVVCLKDFDFAGILENCLLLVPFCIGVALGIFLIAKVIEYLFQNFPSQTFAAIIGLIVSSPFSILYSVNALAVIHPVELVVGIVLGALGAWVTLLMGNKEEA</sequence>
<feature type="transmembrane region" description="Helical" evidence="1">
    <location>
        <begin position="272"/>
        <end position="290"/>
    </location>
</feature>
<evidence type="ECO:0000256" key="1">
    <source>
        <dbReference type="SAM" id="Phobius"/>
    </source>
</evidence>
<organism evidence="2 3">
    <name type="scientific">Candidatus Ruthenibacterium avium</name>
    <dbReference type="NCBI Taxonomy" id="2838751"/>
    <lineage>
        <taxon>Bacteria</taxon>
        <taxon>Bacillati</taxon>
        <taxon>Bacillota</taxon>
        <taxon>Clostridia</taxon>
        <taxon>Eubacteriales</taxon>
        <taxon>Oscillospiraceae</taxon>
        <taxon>Ruthenibacterium</taxon>
    </lineage>
</organism>
<keyword evidence="1" id="KW-1133">Transmembrane helix</keyword>
<gene>
    <name evidence="2" type="ORF">H9943_06255</name>
</gene>
<reference evidence="2" key="2">
    <citation type="submission" date="2021-04" db="EMBL/GenBank/DDBJ databases">
        <authorList>
            <person name="Gilroy R."/>
        </authorList>
    </citation>
    <scope>NUCLEOTIDE SEQUENCE</scope>
    <source>
        <strain evidence="2">ChiBcec8-14828</strain>
    </source>
</reference>
<dbReference type="Proteomes" id="UP000824209">
    <property type="component" value="Unassembled WGS sequence"/>
</dbReference>
<protein>
    <submittedName>
        <fullName evidence="2">DUF368 domain-containing protein</fullName>
    </submittedName>
</protein>
<feature type="transmembrane region" description="Helical" evidence="1">
    <location>
        <begin position="243"/>
        <end position="265"/>
    </location>
</feature>
<dbReference type="AlphaFoldDB" id="A0A9D2M366"/>
<proteinExistence type="predicted"/>
<dbReference type="InterPro" id="IPR007163">
    <property type="entry name" value="VCA0040-like"/>
</dbReference>
<feature type="transmembrane region" description="Helical" evidence="1">
    <location>
        <begin position="12"/>
        <end position="34"/>
    </location>
</feature>
<feature type="transmembrane region" description="Helical" evidence="1">
    <location>
        <begin position="151"/>
        <end position="170"/>
    </location>
</feature>
<feature type="transmembrane region" description="Helical" evidence="1">
    <location>
        <begin position="54"/>
        <end position="73"/>
    </location>
</feature>
<evidence type="ECO:0000313" key="3">
    <source>
        <dbReference type="Proteomes" id="UP000824209"/>
    </source>
</evidence>
<dbReference type="PANTHER" id="PTHR37308">
    <property type="entry name" value="INTEGRAL MEMBRANE PROTEIN"/>
    <property type="match status" value="1"/>
</dbReference>
<dbReference type="PANTHER" id="PTHR37308:SF1">
    <property type="entry name" value="POLYPRENYL-PHOSPHATE TRANSPORTER"/>
    <property type="match status" value="1"/>
</dbReference>
<keyword evidence="1" id="KW-0812">Transmembrane</keyword>
<feature type="transmembrane region" description="Helical" evidence="1">
    <location>
        <begin position="120"/>
        <end position="139"/>
    </location>
</feature>
<evidence type="ECO:0000313" key="2">
    <source>
        <dbReference type="EMBL" id="HJB39984.1"/>
    </source>
</evidence>
<reference evidence="2" key="1">
    <citation type="journal article" date="2021" name="PeerJ">
        <title>Extensive microbial diversity within the chicken gut microbiome revealed by metagenomics and culture.</title>
        <authorList>
            <person name="Gilroy R."/>
            <person name="Ravi A."/>
            <person name="Getino M."/>
            <person name="Pursley I."/>
            <person name="Horton D.L."/>
            <person name="Alikhan N.F."/>
            <person name="Baker D."/>
            <person name="Gharbi K."/>
            <person name="Hall N."/>
            <person name="Watson M."/>
            <person name="Adriaenssens E.M."/>
            <person name="Foster-Nyarko E."/>
            <person name="Jarju S."/>
            <person name="Secka A."/>
            <person name="Antonio M."/>
            <person name="Oren A."/>
            <person name="Chaudhuri R.R."/>
            <person name="La Ragione R."/>
            <person name="Hildebrand F."/>
            <person name="Pallen M.J."/>
        </authorList>
    </citation>
    <scope>NUCLEOTIDE SEQUENCE</scope>
    <source>
        <strain evidence="2">ChiBcec8-14828</strain>
    </source>
</reference>
<feature type="transmembrane region" description="Helical" evidence="1">
    <location>
        <begin position="210"/>
        <end position="231"/>
    </location>
</feature>
<feature type="transmembrane region" description="Helical" evidence="1">
    <location>
        <begin position="176"/>
        <end position="198"/>
    </location>
</feature>